<comment type="caution">
    <text evidence="2">The sequence shown here is derived from an EMBL/GenBank/DDBJ whole genome shotgun (WGS) entry which is preliminary data.</text>
</comment>
<protein>
    <submittedName>
        <fullName evidence="2">Uncharacterized protein</fullName>
    </submittedName>
</protein>
<name>A0A1V6Q9J0_9EURO</name>
<dbReference type="EMBL" id="MDYN01000009">
    <property type="protein sequence ID" value="OQD85893.1"/>
    <property type="molecule type" value="Genomic_DNA"/>
</dbReference>
<accession>A0A1V6Q9J0</accession>
<proteinExistence type="predicted"/>
<dbReference type="AlphaFoldDB" id="A0A1V6Q9J0"/>
<evidence type="ECO:0000313" key="2">
    <source>
        <dbReference type="EMBL" id="OQD85893.1"/>
    </source>
</evidence>
<sequence>MFRQALDLAGERHGSQRRSTESCQELFRESKSLTKSTSTSGLSGMALQVYELEKESPASNTVLIKEFIWWYTLSTGGRLR</sequence>
<evidence type="ECO:0000256" key="1">
    <source>
        <dbReference type="SAM" id="MobiDB-lite"/>
    </source>
</evidence>
<feature type="region of interest" description="Disordered" evidence="1">
    <location>
        <begin position="1"/>
        <end position="23"/>
    </location>
</feature>
<gene>
    <name evidence="2" type="ORF">PENANT_c009G10537</name>
</gene>
<feature type="compositionally biased region" description="Basic and acidic residues" evidence="1">
    <location>
        <begin position="9"/>
        <end position="23"/>
    </location>
</feature>
<keyword evidence="3" id="KW-1185">Reference proteome</keyword>
<dbReference type="STRING" id="416450.A0A1V6Q9J0"/>
<reference evidence="3" key="1">
    <citation type="journal article" date="2017" name="Nat. Microbiol.">
        <title>Global analysis of biosynthetic gene clusters reveals vast potential of secondary metabolite production in Penicillium species.</title>
        <authorList>
            <person name="Nielsen J.C."/>
            <person name="Grijseels S."/>
            <person name="Prigent S."/>
            <person name="Ji B."/>
            <person name="Dainat J."/>
            <person name="Nielsen K.F."/>
            <person name="Frisvad J.C."/>
            <person name="Workman M."/>
            <person name="Nielsen J."/>
        </authorList>
    </citation>
    <scope>NUCLEOTIDE SEQUENCE [LARGE SCALE GENOMIC DNA]</scope>
    <source>
        <strain evidence="3">IBT 31811</strain>
    </source>
</reference>
<evidence type="ECO:0000313" key="3">
    <source>
        <dbReference type="Proteomes" id="UP000191672"/>
    </source>
</evidence>
<dbReference type="Proteomes" id="UP000191672">
    <property type="component" value="Unassembled WGS sequence"/>
</dbReference>
<organism evidence="2 3">
    <name type="scientific">Penicillium antarcticum</name>
    <dbReference type="NCBI Taxonomy" id="416450"/>
    <lineage>
        <taxon>Eukaryota</taxon>
        <taxon>Fungi</taxon>
        <taxon>Dikarya</taxon>
        <taxon>Ascomycota</taxon>
        <taxon>Pezizomycotina</taxon>
        <taxon>Eurotiomycetes</taxon>
        <taxon>Eurotiomycetidae</taxon>
        <taxon>Eurotiales</taxon>
        <taxon>Aspergillaceae</taxon>
        <taxon>Penicillium</taxon>
    </lineage>
</organism>